<feature type="domain" description="Exonuclease" evidence="3">
    <location>
        <begin position="34"/>
        <end position="207"/>
    </location>
</feature>
<reference evidence="4 5" key="2">
    <citation type="submission" date="2019-01" db="EMBL/GenBank/DDBJ databases">
        <title>Motilimonas pumilus sp. nov., isolated from the gut of sea cucumber (Apostichopus japonicus).</title>
        <authorList>
            <person name="Wang F.-Q."/>
            <person name="Ren L.-H."/>
            <person name="Lin Y.-W."/>
            <person name="Sun G.-H."/>
            <person name="Du Z.-J."/>
            <person name="Zhao J.-X."/>
            <person name="Liu X.-J."/>
            <person name="Liu L.-J."/>
        </authorList>
    </citation>
    <scope>NUCLEOTIDE SEQUENCE [LARGE SCALE GENOMIC DNA]</scope>
    <source>
        <strain evidence="4 5">PLHSC7-2</strain>
    </source>
</reference>
<reference evidence="4 5" key="1">
    <citation type="submission" date="2018-09" db="EMBL/GenBank/DDBJ databases">
        <authorList>
            <person name="Wang F."/>
        </authorList>
    </citation>
    <scope>NUCLEOTIDE SEQUENCE [LARGE SCALE GENOMIC DNA]</scope>
    <source>
        <strain evidence="4 5">PLHSC7-2</strain>
    </source>
</reference>
<accession>A0A418YF33</accession>
<dbReference type="SUPFAM" id="SSF53098">
    <property type="entry name" value="Ribonuclease H-like"/>
    <property type="match status" value="1"/>
</dbReference>
<evidence type="ECO:0000256" key="1">
    <source>
        <dbReference type="ARBA" id="ARBA00022722"/>
    </source>
</evidence>
<keyword evidence="1" id="KW-0540">Nuclease</keyword>
<dbReference type="EMBL" id="QZCH01000010">
    <property type="protein sequence ID" value="RJG47865.1"/>
    <property type="molecule type" value="Genomic_DNA"/>
</dbReference>
<keyword evidence="2 4" id="KW-0378">Hydrolase</keyword>
<dbReference type="GO" id="GO:0008408">
    <property type="term" value="F:3'-5' exonuclease activity"/>
    <property type="evidence" value="ECO:0007669"/>
    <property type="project" value="TreeGrafter"/>
</dbReference>
<dbReference type="InterPro" id="IPR036397">
    <property type="entry name" value="RNaseH_sf"/>
</dbReference>
<keyword evidence="2 4" id="KW-0269">Exonuclease</keyword>
<gene>
    <name evidence="4" type="ORF">D1Z90_09125</name>
</gene>
<organism evidence="4 5">
    <name type="scientific">Motilimonas pumila</name>
    <dbReference type="NCBI Taxonomy" id="2303987"/>
    <lineage>
        <taxon>Bacteria</taxon>
        <taxon>Pseudomonadati</taxon>
        <taxon>Pseudomonadota</taxon>
        <taxon>Gammaproteobacteria</taxon>
        <taxon>Alteromonadales</taxon>
        <taxon>Alteromonadales genera incertae sedis</taxon>
        <taxon>Motilimonas</taxon>
    </lineage>
</organism>
<sequence>MLFQFLKHCKMPFEKKKAARAGYQWLFEPYHGDEIVSLDFETTGLNPKIDDIISIGAVIVKGQRVLTSKQLNLAIKPKQVIPQDAIKIHRIRNQDAANGITLEQALPELLQFIGNRPILGYFVKFDLALLNRCCQQRYDFQLPNDAIELCNIYYKKVNAYYPDAWVDHKFETLATTLDIPVLGRHSAVGDAITTALMYLKLTYGNRPKLM</sequence>
<dbReference type="CDD" id="cd06127">
    <property type="entry name" value="DEDDh"/>
    <property type="match status" value="1"/>
</dbReference>
<dbReference type="Proteomes" id="UP000283255">
    <property type="component" value="Unassembled WGS sequence"/>
</dbReference>
<dbReference type="InterPro" id="IPR013520">
    <property type="entry name" value="Ribonucl_H"/>
</dbReference>
<dbReference type="NCBIfam" id="NF006601">
    <property type="entry name" value="PRK09145.1"/>
    <property type="match status" value="1"/>
</dbReference>
<dbReference type="GO" id="GO:0003676">
    <property type="term" value="F:nucleic acid binding"/>
    <property type="evidence" value="ECO:0007669"/>
    <property type="project" value="InterPro"/>
</dbReference>
<evidence type="ECO:0000256" key="2">
    <source>
        <dbReference type="ARBA" id="ARBA00022839"/>
    </source>
</evidence>
<evidence type="ECO:0000259" key="3">
    <source>
        <dbReference type="SMART" id="SM00479"/>
    </source>
</evidence>
<evidence type="ECO:0000313" key="5">
    <source>
        <dbReference type="Proteomes" id="UP000283255"/>
    </source>
</evidence>
<dbReference type="GO" id="GO:0006259">
    <property type="term" value="P:DNA metabolic process"/>
    <property type="evidence" value="ECO:0007669"/>
    <property type="project" value="UniProtKB-ARBA"/>
</dbReference>
<dbReference type="GO" id="GO:0005829">
    <property type="term" value="C:cytosol"/>
    <property type="evidence" value="ECO:0007669"/>
    <property type="project" value="TreeGrafter"/>
</dbReference>
<dbReference type="RefSeq" id="WP_119910448.1">
    <property type="nucleotide sequence ID" value="NZ_QZCH01000010.1"/>
</dbReference>
<dbReference type="PANTHER" id="PTHR30231">
    <property type="entry name" value="DNA POLYMERASE III SUBUNIT EPSILON"/>
    <property type="match status" value="1"/>
</dbReference>
<evidence type="ECO:0000313" key="4">
    <source>
        <dbReference type="EMBL" id="RJG47865.1"/>
    </source>
</evidence>
<dbReference type="Gene3D" id="3.30.420.10">
    <property type="entry name" value="Ribonuclease H-like superfamily/Ribonuclease H"/>
    <property type="match status" value="1"/>
</dbReference>
<dbReference type="OrthoDB" id="6193218at2"/>
<comment type="caution">
    <text evidence="4">The sequence shown here is derived from an EMBL/GenBank/DDBJ whole genome shotgun (WGS) entry which is preliminary data.</text>
</comment>
<proteinExistence type="predicted"/>
<dbReference type="Pfam" id="PF00929">
    <property type="entry name" value="RNase_T"/>
    <property type="match status" value="1"/>
</dbReference>
<keyword evidence="5" id="KW-1185">Reference proteome</keyword>
<dbReference type="PANTHER" id="PTHR30231:SF7">
    <property type="entry name" value="BLR4117 PROTEIN"/>
    <property type="match status" value="1"/>
</dbReference>
<dbReference type="SMART" id="SM00479">
    <property type="entry name" value="EXOIII"/>
    <property type="match status" value="1"/>
</dbReference>
<dbReference type="InterPro" id="IPR012337">
    <property type="entry name" value="RNaseH-like_sf"/>
</dbReference>
<dbReference type="AlphaFoldDB" id="A0A418YF33"/>
<protein>
    <submittedName>
        <fullName evidence="4">3'-5' exonuclease</fullName>
    </submittedName>
</protein>
<name>A0A418YF33_9GAMM</name>